<geneLocation type="plasmid" evidence="2 3">
    <name>unnamed3</name>
</geneLocation>
<evidence type="ECO:0000313" key="2">
    <source>
        <dbReference type="EMBL" id="WND07587.1"/>
    </source>
</evidence>
<dbReference type="EMBL" id="CP134209">
    <property type="protein sequence ID" value="WND07575.1"/>
    <property type="molecule type" value="Genomic_DNA"/>
</dbReference>
<organism evidence="2 3">
    <name type="scientific">Acinetobacter soli</name>
    <dbReference type="NCBI Taxonomy" id="487316"/>
    <lineage>
        <taxon>Bacteria</taxon>
        <taxon>Pseudomonadati</taxon>
        <taxon>Pseudomonadota</taxon>
        <taxon>Gammaproteobacteria</taxon>
        <taxon>Moraxellales</taxon>
        <taxon>Moraxellaceae</taxon>
        <taxon>Acinetobacter</taxon>
    </lineage>
</organism>
<name>A0AB38Z1K6_9GAMM</name>
<keyword evidence="2" id="KW-0614">Plasmid</keyword>
<dbReference type="AlphaFoldDB" id="A0AB38Z1K6"/>
<dbReference type="RefSeq" id="WP_055415605.1">
    <property type="nucleotide sequence ID" value="NZ_BKXZ01000017.1"/>
</dbReference>
<evidence type="ECO:0000313" key="3">
    <source>
        <dbReference type="Proteomes" id="UP001256400"/>
    </source>
</evidence>
<evidence type="ECO:0000313" key="1">
    <source>
        <dbReference type="EMBL" id="WND07575.1"/>
    </source>
</evidence>
<dbReference type="CDD" id="cd00093">
    <property type="entry name" value="HTH_XRE"/>
    <property type="match status" value="1"/>
</dbReference>
<accession>A0AB38Z1K6</accession>
<gene>
    <name evidence="2" type="ORF">RHP80_17970</name>
    <name evidence="1" type="ORF">RHP80_18030</name>
</gene>
<dbReference type="EMBL" id="CP134209">
    <property type="protein sequence ID" value="WND07587.1"/>
    <property type="molecule type" value="Genomic_DNA"/>
</dbReference>
<reference evidence="2" key="1">
    <citation type="submission" date="2023-09" db="EMBL/GenBank/DDBJ databases">
        <title>Acinetobacter soli.</title>
        <authorList>
            <person name="Kim B."/>
            <person name="Kim D."/>
            <person name="Park D."/>
        </authorList>
    </citation>
    <scope>NUCLEOTIDE SEQUENCE</scope>
    <source>
        <strain evidence="2">2023.05</strain>
        <plasmid evidence="2">unnamed3</plasmid>
    </source>
</reference>
<dbReference type="InterPro" id="IPR001387">
    <property type="entry name" value="Cro/C1-type_HTH"/>
</dbReference>
<sequence length="82" mass="9418">MPYEEFQRLIGKAGLSIKEFAELLGMRPNSITNYNKVGFVPSHLAVIVSLISTMKDEGFDFYPIFEKVQAYEQARQEIQSEQ</sequence>
<dbReference type="Proteomes" id="UP001256400">
    <property type="component" value="Plasmid unnamed3"/>
</dbReference>
<protein>
    <submittedName>
        <fullName evidence="2">Helix-turn-helix transcriptional regulator</fullName>
    </submittedName>
</protein>
<proteinExistence type="predicted"/>